<evidence type="ECO:0000256" key="1">
    <source>
        <dbReference type="ARBA" id="ARBA00004162"/>
    </source>
</evidence>
<evidence type="ECO:0000256" key="3">
    <source>
        <dbReference type="ARBA" id="ARBA00022448"/>
    </source>
</evidence>
<evidence type="ECO:0000256" key="6">
    <source>
        <dbReference type="ARBA" id="ARBA00022927"/>
    </source>
</evidence>
<evidence type="ECO:0000256" key="2">
    <source>
        <dbReference type="ARBA" id="ARBA00006742"/>
    </source>
</evidence>
<dbReference type="GO" id="GO:0005886">
    <property type="term" value="C:plasma membrane"/>
    <property type="evidence" value="ECO:0007669"/>
    <property type="project" value="UniProtKB-SubCell"/>
</dbReference>
<comment type="caution">
    <text evidence="11">The sequence shown here is derived from an EMBL/GenBank/DDBJ whole genome shotgun (WGS) entry which is preliminary data.</text>
</comment>
<reference evidence="11" key="1">
    <citation type="journal article" date="2020" name="mSystems">
        <title>Genome- and Community-Level Interaction Insights into Carbon Utilization and Element Cycling Functions of Hydrothermarchaeota in Hydrothermal Sediment.</title>
        <authorList>
            <person name="Zhou Z."/>
            <person name="Liu Y."/>
            <person name="Xu W."/>
            <person name="Pan J."/>
            <person name="Luo Z.H."/>
            <person name="Li M."/>
        </authorList>
    </citation>
    <scope>NUCLEOTIDE SEQUENCE [LARGE SCALE GENOMIC DNA]</scope>
    <source>
        <strain evidence="11">SpSt-876</strain>
    </source>
</reference>
<dbReference type="NCBIfam" id="TIGR00739">
    <property type="entry name" value="yajC"/>
    <property type="match status" value="1"/>
</dbReference>
<proteinExistence type="inferred from homology"/>
<dbReference type="InterPro" id="IPR003849">
    <property type="entry name" value="Preprotein_translocase_YajC"/>
</dbReference>
<dbReference type="PANTHER" id="PTHR33909:SF1">
    <property type="entry name" value="SEC TRANSLOCON ACCESSORY COMPLEX SUBUNIT YAJC"/>
    <property type="match status" value="1"/>
</dbReference>
<dbReference type="PANTHER" id="PTHR33909">
    <property type="entry name" value="SEC TRANSLOCON ACCESSORY COMPLEX SUBUNIT YAJC"/>
    <property type="match status" value="1"/>
</dbReference>
<sequence length="105" mass="11509">MFELAFGQTAKPAQGSPSNPIVGLLPIILIFVVLYFLMILPQQRRQKKHLEMINALKKGDRIVTASGIYGIITNVKDNSFMVKIADNVEIELDKGSVSHKIGASA</sequence>
<comment type="subcellular location">
    <subcellularLocation>
        <location evidence="1">Cell membrane</location>
        <topology evidence="1">Single-pass membrane protein</topology>
    </subcellularLocation>
</comment>
<evidence type="ECO:0000313" key="11">
    <source>
        <dbReference type="EMBL" id="HHS53097.1"/>
    </source>
</evidence>
<evidence type="ECO:0000256" key="10">
    <source>
        <dbReference type="SAM" id="Phobius"/>
    </source>
</evidence>
<dbReference type="PRINTS" id="PR01853">
    <property type="entry name" value="YAJCTRNLCASE"/>
</dbReference>
<keyword evidence="8" id="KW-0811">Translocation</keyword>
<gene>
    <name evidence="11" type="primary">yajC</name>
    <name evidence="11" type="ORF">ENW73_09660</name>
</gene>
<keyword evidence="5 10" id="KW-0812">Transmembrane</keyword>
<name>A0A7C6EBX5_UNCW3</name>
<evidence type="ECO:0000256" key="8">
    <source>
        <dbReference type="ARBA" id="ARBA00023010"/>
    </source>
</evidence>
<dbReference type="Pfam" id="PF02699">
    <property type="entry name" value="YajC"/>
    <property type="match status" value="1"/>
</dbReference>
<evidence type="ECO:0000256" key="5">
    <source>
        <dbReference type="ARBA" id="ARBA00022692"/>
    </source>
</evidence>
<dbReference type="SMART" id="SM01323">
    <property type="entry name" value="YajC"/>
    <property type="match status" value="1"/>
</dbReference>
<protein>
    <submittedName>
        <fullName evidence="11">Preprotein translocase subunit YajC</fullName>
    </submittedName>
</protein>
<keyword evidence="7 10" id="KW-1133">Transmembrane helix</keyword>
<organism evidence="11">
    <name type="scientific">candidate division WOR-3 bacterium</name>
    <dbReference type="NCBI Taxonomy" id="2052148"/>
    <lineage>
        <taxon>Bacteria</taxon>
        <taxon>Bacteria division WOR-3</taxon>
    </lineage>
</organism>
<keyword evidence="3" id="KW-0813">Transport</keyword>
<evidence type="ECO:0000256" key="9">
    <source>
        <dbReference type="ARBA" id="ARBA00023136"/>
    </source>
</evidence>
<evidence type="ECO:0000256" key="7">
    <source>
        <dbReference type="ARBA" id="ARBA00022989"/>
    </source>
</evidence>
<accession>A0A7C6EBX5</accession>
<dbReference type="AlphaFoldDB" id="A0A7C6EBX5"/>
<dbReference type="EMBL" id="DTLI01000228">
    <property type="protein sequence ID" value="HHS53097.1"/>
    <property type="molecule type" value="Genomic_DNA"/>
</dbReference>
<evidence type="ECO:0000256" key="4">
    <source>
        <dbReference type="ARBA" id="ARBA00022475"/>
    </source>
</evidence>
<keyword evidence="6" id="KW-0653">Protein transport</keyword>
<keyword evidence="4" id="KW-1003">Cell membrane</keyword>
<comment type="similarity">
    <text evidence="2">Belongs to the YajC family.</text>
</comment>
<keyword evidence="9 10" id="KW-0472">Membrane</keyword>
<feature type="transmembrane region" description="Helical" evidence="10">
    <location>
        <begin position="20"/>
        <end position="40"/>
    </location>
</feature>
<dbReference type="GO" id="GO:0015031">
    <property type="term" value="P:protein transport"/>
    <property type="evidence" value="ECO:0007669"/>
    <property type="project" value="UniProtKB-KW"/>
</dbReference>